<name>T0YL43_9ZZZZ</name>
<dbReference type="InterPro" id="IPR002104">
    <property type="entry name" value="Integrase_catalytic"/>
</dbReference>
<dbReference type="EMBL" id="AUZX01014312">
    <property type="protein sequence ID" value="EQD32632.1"/>
    <property type="molecule type" value="Genomic_DNA"/>
</dbReference>
<reference evidence="3" key="2">
    <citation type="journal article" date="2014" name="ISME J.">
        <title>Microbial stratification in low pH oxic and suboxic macroscopic growths along an acid mine drainage.</title>
        <authorList>
            <person name="Mendez-Garcia C."/>
            <person name="Mesa V."/>
            <person name="Sprenger R.R."/>
            <person name="Richter M."/>
            <person name="Diez M.S."/>
            <person name="Solano J."/>
            <person name="Bargiela R."/>
            <person name="Golyshina O.V."/>
            <person name="Manteca A."/>
            <person name="Ramos J.L."/>
            <person name="Gallego J.R."/>
            <person name="Llorente I."/>
            <person name="Martins Dos Santos V.A."/>
            <person name="Jensen O.N."/>
            <person name="Pelaez A.I."/>
            <person name="Sanchez J."/>
            <person name="Ferrer M."/>
        </authorList>
    </citation>
    <scope>NUCLEOTIDE SEQUENCE</scope>
</reference>
<evidence type="ECO:0000313" key="3">
    <source>
        <dbReference type="EMBL" id="EQD32632.1"/>
    </source>
</evidence>
<reference evidence="3" key="1">
    <citation type="submission" date="2013-08" db="EMBL/GenBank/DDBJ databases">
        <authorList>
            <person name="Mendez C."/>
            <person name="Richter M."/>
            <person name="Ferrer M."/>
            <person name="Sanchez J."/>
        </authorList>
    </citation>
    <scope>NUCLEOTIDE SEQUENCE</scope>
</reference>
<dbReference type="AlphaFoldDB" id="T0YL43"/>
<dbReference type="GO" id="GO:0006310">
    <property type="term" value="P:DNA recombination"/>
    <property type="evidence" value="ECO:0007669"/>
    <property type="project" value="UniProtKB-KW"/>
</dbReference>
<organism evidence="3">
    <name type="scientific">mine drainage metagenome</name>
    <dbReference type="NCBI Taxonomy" id="410659"/>
    <lineage>
        <taxon>unclassified sequences</taxon>
        <taxon>metagenomes</taxon>
        <taxon>ecological metagenomes</taxon>
    </lineage>
</organism>
<dbReference type="Gene3D" id="1.10.443.10">
    <property type="entry name" value="Intergrase catalytic core"/>
    <property type="match status" value="1"/>
</dbReference>
<protein>
    <submittedName>
        <fullName evidence="3">Integron integrase</fullName>
    </submittedName>
</protein>
<keyword evidence="1" id="KW-0233">DNA recombination</keyword>
<feature type="non-terminal residue" evidence="3">
    <location>
        <position position="100"/>
    </location>
</feature>
<evidence type="ECO:0000259" key="2">
    <source>
        <dbReference type="PROSITE" id="PS51898"/>
    </source>
</evidence>
<dbReference type="PROSITE" id="PS51898">
    <property type="entry name" value="TYR_RECOMBINASE"/>
    <property type="match status" value="1"/>
</dbReference>
<accession>T0YL43</accession>
<dbReference type="InterPro" id="IPR013762">
    <property type="entry name" value="Integrase-like_cat_sf"/>
</dbReference>
<proteinExistence type="predicted"/>
<gene>
    <name evidence="3" type="ORF">B1A_19401</name>
</gene>
<dbReference type="Pfam" id="PF00589">
    <property type="entry name" value="Phage_integrase"/>
    <property type="match status" value="1"/>
</dbReference>
<feature type="domain" description="Tyr recombinase" evidence="2">
    <location>
        <begin position="1"/>
        <end position="100"/>
    </location>
</feature>
<comment type="caution">
    <text evidence="3">The sequence shown here is derived from an EMBL/GenBank/DDBJ whole genome shotgun (WGS) entry which is preliminary data.</text>
</comment>
<dbReference type="GO" id="GO:0003677">
    <property type="term" value="F:DNA binding"/>
    <property type="evidence" value="ECO:0007669"/>
    <property type="project" value="InterPro"/>
</dbReference>
<dbReference type="GO" id="GO:0015074">
    <property type="term" value="P:DNA integration"/>
    <property type="evidence" value="ECO:0007669"/>
    <property type="project" value="InterPro"/>
</dbReference>
<evidence type="ECO:0000256" key="1">
    <source>
        <dbReference type="ARBA" id="ARBA00023172"/>
    </source>
</evidence>
<dbReference type="InterPro" id="IPR011010">
    <property type="entry name" value="DNA_brk_join_enz"/>
</dbReference>
<sequence>MAVRGCWQFVFASVQRSADPLDGTMRRHHFDDAILARAMKSARQRAGIDKPLSAHTLRHSFATHLIERGSEDRLRRGRSESLVSRFRGNDGLVWAVLNRG</sequence>
<dbReference type="SUPFAM" id="SSF56349">
    <property type="entry name" value="DNA breaking-rejoining enzymes"/>
    <property type="match status" value="1"/>
</dbReference>